<dbReference type="OrthoDB" id="2548929at2759"/>
<keyword evidence="2" id="KW-0812">Transmembrane</keyword>
<feature type="region of interest" description="Disordered" evidence="1">
    <location>
        <begin position="248"/>
        <end position="270"/>
    </location>
</feature>
<feature type="region of interest" description="Disordered" evidence="1">
    <location>
        <begin position="516"/>
        <end position="603"/>
    </location>
</feature>
<feature type="transmembrane region" description="Helical" evidence="2">
    <location>
        <begin position="33"/>
        <end position="50"/>
    </location>
</feature>
<evidence type="ECO:0000313" key="4">
    <source>
        <dbReference type="Proteomes" id="UP000054485"/>
    </source>
</evidence>
<protein>
    <recommendedName>
        <fullName evidence="5">Proteophosphoglycan ppg4</fullName>
    </recommendedName>
</protein>
<feature type="compositionally biased region" description="Polar residues" evidence="1">
    <location>
        <begin position="561"/>
        <end position="572"/>
    </location>
</feature>
<keyword evidence="4" id="KW-1185">Reference proteome</keyword>
<feature type="compositionally biased region" description="Polar residues" evidence="1">
    <location>
        <begin position="516"/>
        <end position="531"/>
    </location>
</feature>
<dbReference type="EMBL" id="KN835182">
    <property type="protein sequence ID" value="KIK44878.1"/>
    <property type="molecule type" value="Genomic_DNA"/>
</dbReference>
<feature type="compositionally biased region" description="Polar residues" evidence="1">
    <location>
        <begin position="589"/>
        <end position="598"/>
    </location>
</feature>
<dbReference type="HOGENOM" id="CLU_330406_0_0_1"/>
<organism evidence="3 4">
    <name type="scientific">Suillus luteus UH-Slu-Lm8-n1</name>
    <dbReference type="NCBI Taxonomy" id="930992"/>
    <lineage>
        <taxon>Eukaryota</taxon>
        <taxon>Fungi</taxon>
        <taxon>Dikarya</taxon>
        <taxon>Basidiomycota</taxon>
        <taxon>Agaricomycotina</taxon>
        <taxon>Agaricomycetes</taxon>
        <taxon>Agaricomycetidae</taxon>
        <taxon>Boletales</taxon>
        <taxon>Suillineae</taxon>
        <taxon>Suillaceae</taxon>
        <taxon>Suillus</taxon>
    </lineage>
</organism>
<feature type="region of interest" description="Disordered" evidence="1">
    <location>
        <begin position="889"/>
        <end position="911"/>
    </location>
</feature>
<dbReference type="PANTHER" id="PTHR23159">
    <property type="entry name" value="CENTROSOMAL PROTEIN 2"/>
    <property type="match status" value="1"/>
</dbReference>
<dbReference type="PANTHER" id="PTHR23159:SF60">
    <property type="entry name" value="SPINDLE ASSEMBLY ABNORMAL PROTEIN 4"/>
    <property type="match status" value="1"/>
</dbReference>
<keyword evidence="2" id="KW-0472">Membrane</keyword>
<dbReference type="AlphaFoldDB" id="A0A0D0BNX6"/>
<accession>A0A0D0BNX6</accession>
<reference evidence="3 4" key="1">
    <citation type="submission" date="2014-04" db="EMBL/GenBank/DDBJ databases">
        <authorList>
            <consortium name="DOE Joint Genome Institute"/>
            <person name="Kuo A."/>
            <person name="Ruytinx J."/>
            <person name="Rineau F."/>
            <person name="Colpaert J."/>
            <person name="Kohler A."/>
            <person name="Nagy L.G."/>
            <person name="Floudas D."/>
            <person name="Copeland A."/>
            <person name="Barry K.W."/>
            <person name="Cichocki N."/>
            <person name="Veneault-Fourrey C."/>
            <person name="LaButti K."/>
            <person name="Lindquist E.A."/>
            <person name="Lipzen A."/>
            <person name="Lundell T."/>
            <person name="Morin E."/>
            <person name="Murat C."/>
            <person name="Sun H."/>
            <person name="Tunlid A."/>
            <person name="Henrissat B."/>
            <person name="Grigoriev I.V."/>
            <person name="Hibbett D.S."/>
            <person name="Martin F."/>
            <person name="Nordberg H.P."/>
            <person name="Cantor M.N."/>
            <person name="Hua S.X."/>
        </authorList>
    </citation>
    <scope>NUCLEOTIDE SEQUENCE [LARGE SCALE GENOMIC DNA]</scope>
    <source>
        <strain evidence="3 4">UH-Slu-Lm8-n1</strain>
    </source>
</reference>
<evidence type="ECO:0000256" key="1">
    <source>
        <dbReference type="SAM" id="MobiDB-lite"/>
    </source>
</evidence>
<dbReference type="STRING" id="930992.A0A0D0BNX6"/>
<feature type="region of interest" description="Disordered" evidence="1">
    <location>
        <begin position="831"/>
        <end position="858"/>
    </location>
</feature>
<reference evidence="4" key="2">
    <citation type="submission" date="2015-01" db="EMBL/GenBank/DDBJ databases">
        <title>Evolutionary Origins and Diversification of the Mycorrhizal Mutualists.</title>
        <authorList>
            <consortium name="DOE Joint Genome Institute"/>
            <consortium name="Mycorrhizal Genomics Consortium"/>
            <person name="Kohler A."/>
            <person name="Kuo A."/>
            <person name="Nagy L.G."/>
            <person name="Floudas D."/>
            <person name="Copeland A."/>
            <person name="Barry K.W."/>
            <person name="Cichocki N."/>
            <person name="Veneault-Fourrey C."/>
            <person name="LaButti K."/>
            <person name="Lindquist E.A."/>
            <person name="Lipzen A."/>
            <person name="Lundell T."/>
            <person name="Morin E."/>
            <person name="Murat C."/>
            <person name="Riley R."/>
            <person name="Ohm R."/>
            <person name="Sun H."/>
            <person name="Tunlid A."/>
            <person name="Henrissat B."/>
            <person name="Grigoriev I.V."/>
            <person name="Hibbett D.S."/>
            <person name="Martin F."/>
        </authorList>
    </citation>
    <scope>NUCLEOTIDE SEQUENCE [LARGE SCALE GENOMIC DNA]</scope>
    <source>
        <strain evidence="4">UH-Slu-Lm8-n1</strain>
    </source>
</reference>
<proteinExistence type="predicted"/>
<dbReference type="InParanoid" id="A0A0D0BNX6"/>
<sequence length="911" mass="99395">MSLSFSGLGLISLWTPLYFWDDSARVRSEFRSFVFLLVFVAVVLILAYLTNPSETSFRAYLTEQSFRQHLSHLDDTTEDPSEIDSQYSSRPVDRNTLTDRTPLPFHFANRASVSLRTPKHIFHSVGICTIATTRGAAGVNGRSSSTTSLHGNSNLSGVDHDGSVVSDSWFIGAFGHWWRGGLVDSWYHDAMIGSKDAEGWSSGILGFKALDKLNEFNRRSFAKSVPCPRLPSRGTPPRLRNRERFAPRLGLIPRRNSTPPPLPKSASLPLHTDHRTHEHNLPVSQTVSDQTCIGVYVPPVTQTISCGPSRSTSIDDSPMIAEVLRQITVQQAFVAELDTQIREVQTAATASHDALEAELAELRIRKRDEDQRKAEGKARAKALEDARRSAETGRRDAEKKLKAARGVKEGAVRRIEELENEIGRLKDQIETDRATLLEEAEIEDASLTQELEQELEAKKKEVRVAEDVVAALSTRAKELEAKIAEARERLAAARERTEVLKHEPLFVPMQVLSSSHASTQEQYGHSNSHGNANDYDMGQADAPSWSSTFSPFDEPLDIHSSPGSSERAQSGLDSGEFSHSPRPPRLSLGSLSNFTPNAGETGAVSRRSKGYAIFDDDIASLAQPSQSGQIAHGHFSPHTNLAFSPFDVQVPSSAFIPSSLISVLDSPSGDWRGVGRAGSTLSASPVSLTGPSPAQEMNVEYDPFEVRHHSQAMYDKMSMPHRTNSDPSAIRALDNTLVNDVGTIGLDSGPRRWFSTSAKEKQRKGLNPDAKVFRLPRRQALAASEATSAAPTACYDALNPNGLMTSNSSTPSALLRAFAPSRAEREVLQRALGGSTNTSLERLPSLSDVGSIPSSPVHAHAEAQPVPAFGGKGAVLPAWLQSLPLIRKPNFSPWEDEEPVSVSTGGEAKRK</sequence>
<evidence type="ECO:0008006" key="5">
    <source>
        <dbReference type="Google" id="ProtNLM"/>
    </source>
</evidence>
<evidence type="ECO:0000313" key="3">
    <source>
        <dbReference type="EMBL" id="KIK44878.1"/>
    </source>
</evidence>
<dbReference type="Proteomes" id="UP000054485">
    <property type="component" value="Unassembled WGS sequence"/>
</dbReference>
<dbReference type="CDD" id="cd06503">
    <property type="entry name" value="ATP-synt_Fo_b"/>
    <property type="match status" value="1"/>
</dbReference>
<evidence type="ECO:0000256" key="2">
    <source>
        <dbReference type="SAM" id="Phobius"/>
    </source>
</evidence>
<name>A0A0D0BNX6_9AGAM</name>
<feature type="region of interest" description="Disordered" evidence="1">
    <location>
        <begin position="72"/>
        <end position="94"/>
    </location>
</feature>
<keyword evidence="2" id="KW-1133">Transmembrane helix</keyword>
<gene>
    <name evidence="3" type="ORF">CY34DRAFT_802233</name>
</gene>
<feature type="region of interest" description="Disordered" evidence="1">
    <location>
        <begin position="369"/>
        <end position="398"/>
    </location>
</feature>